<reference evidence="3" key="1">
    <citation type="submission" date="2019-06" db="EMBL/GenBank/DDBJ databases">
        <title>The complete genome of Emcibacter congregatus ZYLT.</title>
        <authorList>
            <person name="Zhao Z."/>
        </authorList>
    </citation>
    <scope>NUCLEOTIDE SEQUENCE [LARGE SCALE GENOMIC DNA]</scope>
    <source>
        <strain evidence="3">MCCC 1A06723</strain>
    </source>
</reference>
<dbReference type="RefSeq" id="WP_139938900.1">
    <property type="nucleotide sequence ID" value="NZ_JBHSYP010000003.1"/>
</dbReference>
<dbReference type="EMBL" id="VFIY01000005">
    <property type="protein sequence ID" value="TPD61508.1"/>
    <property type="molecule type" value="Genomic_DNA"/>
</dbReference>
<dbReference type="NCBIfam" id="NF003501">
    <property type="entry name" value="PRK05170.1-5"/>
    <property type="match status" value="1"/>
</dbReference>
<evidence type="ECO:0000313" key="2">
    <source>
        <dbReference type="EMBL" id="TPD61508.1"/>
    </source>
</evidence>
<dbReference type="PANTHER" id="PTHR37421">
    <property type="entry name" value="UPF0260 PROTEIN YCGN"/>
    <property type="match status" value="1"/>
</dbReference>
<protein>
    <recommendedName>
        <fullName evidence="1">UPF0260 protein FIV46_04685</fullName>
    </recommendedName>
</protein>
<accession>A0A501PMW6</accession>
<evidence type="ECO:0000256" key="1">
    <source>
        <dbReference type="HAMAP-Rule" id="MF_00676"/>
    </source>
</evidence>
<dbReference type="NCBIfam" id="NF003507">
    <property type="entry name" value="PRK05170.2-5"/>
    <property type="match status" value="1"/>
</dbReference>
<dbReference type="Proteomes" id="UP000319148">
    <property type="component" value="Unassembled WGS sequence"/>
</dbReference>
<comment type="caution">
    <text evidence="2">The sequence shown here is derived from an EMBL/GenBank/DDBJ whole genome shotgun (WGS) entry which is preliminary data.</text>
</comment>
<organism evidence="2 3">
    <name type="scientific">Emcibacter nanhaiensis</name>
    <dbReference type="NCBI Taxonomy" id="1505037"/>
    <lineage>
        <taxon>Bacteria</taxon>
        <taxon>Pseudomonadati</taxon>
        <taxon>Pseudomonadota</taxon>
        <taxon>Alphaproteobacteria</taxon>
        <taxon>Emcibacterales</taxon>
        <taxon>Emcibacteraceae</taxon>
        <taxon>Emcibacter</taxon>
    </lineage>
</organism>
<evidence type="ECO:0000313" key="3">
    <source>
        <dbReference type="Proteomes" id="UP000319148"/>
    </source>
</evidence>
<gene>
    <name evidence="2" type="ORF">FIV46_04685</name>
</gene>
<comment type="similarity">
    <text evidence="1">Belongs to the UPF0260 family.</text>
</comment>
<keyword evidence="3" id="KW-1185">Reference proteome</keyword>
<dbReference type="OrthoDB" id="9786855at2"/>
<proteinExistence type="inferred from homology"/>
<name>A0A501PMW6_9PROT</name>
<dbReference type="HAMAP" id="MF_00676">
    <property type="entry name" value="UPF0260"/>
    <property type="match status" value="1"/>
</dbReference>
<sequence length="156" mass="17780">MAAPQDARPFWKEKSLEEMSREEWESLCDGCGQCCLHKLQDEDSGEIAYTNVACRLLDHDSCRCMKYEQRRLLVPDCVVLSADQVPEFVWLPATCAYRLIAEGKELYDWHPLVSGDPETVHAAGISVRGKVVHERDALDLEDHIIEWAYPEGAEDE</sequence>
<dbReference type="PANTHER" id="PTHR37421:SF1">
    <property type="entry name" value="UPF0260 PROTEIN YCGN"/>
    <property type="match status" value="1"/>
</dbReference>
<dbReference type="AlphaFoldDB" id="A0A501PMW6"/>
<dbReference type="Pfam" id="PF03692">
    <property type="entry name" value="CxxCxxCC"/>
    <property type="match status" value="1"/>
</dbReference>
<dbReference type="InterPro" id="IPR008228">
    <property type="entry name" value="UCP006173"/>
</dbReference>
<dbReference type="PIRSF" id="PIRSF006173">
    <property type="entry name" value="UCP006173"/>
    <property type="match status" value="1"/>
</dbReference>
<dbReference type="InterPro" id="IPR005358">
    <property type="entry name" value="Puta_zinc/iron-chelating_dom"/>
</dbReference>